<reference evidence="2 3" key="1">
    <citation type="submission" date="2024-06" db="EMBL/GenBank/DDBJ databases">
        <title>The Natural Products Discovery Center: Release of the First 8490 Sequenced Strains for Exploring Actinobacteria Biosynthetic Diversity.</title>
        <authorList>
            <person name="Kalkreuter E."/>
            <person name="Kautsar S.A."/>
            <person name="Yang D."/>
            <person name="Bader C.D."/>
            <person name="Teijaro C.N."/>
            <person name="Fluegel L."/>
            <person name="Davis C.M."/>
            <person name="Simpson J.R."/>
            <person name="Lauterbach L."/>
            <person name="Steele A.D."/>
            <person name="Gui C."/>
            <person name="Meng S."/>
            <person name="Li G."/>
            <person name="Viehrig K."/>
            <person name="Ye F."/>
            <person name="Su P."/>
            <person name="Kiefer A.F."/>
            <person name="Nichols A."/>
            <person name="Cepeda A.J."/>
            <person name="Yan W."/>
            <person name="Fan B."/>
            <person name="Jiang Y."/>
            <person name="Adhikari A."/>
            <person name="Zheng C.-J."/>
            <person name="Schuster L."/>
            <person name="Cowan T.M."/>
            <person name="Smanski M.J."/>
            <person name="Chevrette M.G."/>
            <person name="De Carvalho L.P.S."/>
            <person name="Shen B."/>
        </authorList>
    </citation>
    <scope>NUCLEOTIDE SEQUENCE [LARGE SCALE GENOMIC DNA]</scope>
    <source>
        <strain evidence="2 3">NPDC048946</strain>
    </source>
</reference>
<sequence>MRNPLKRFQSTMAESATVGELLSGARPGRVQSVGRMQVLPLLAGDAPTADLGDPASLDISTGDYGTLCFGNSGSGTALVPSHLAVMVSQAAQDHAMPRAALVRAGTKRDYRNAMCIQQSQGGLITSGSHRLAVLPPALREAASLLPEKPGYDRLWPAVSRFKASAGVPGSADLVRFMKHFATELDCFTAEFECVEDQIGAVVLMDGAVVGVERAPSHVYWRSMWEPLIRFCYGAEAVRRGVAGDVPAAPSTRVPLTRPAAPAVAASGGDGADVVALLAEAVRDADTREQQAVETVAQATADESVVVGVDEAIDRVAVGTVVGDGLMGAYALDGDTPVYASLTARGTLAA</sequence>
<protein>
    <submittedName>
        <fullName evidence="2">DUF6569 family protein</fullName>
    </submittedName>
</protein>
<evidence type="ECO:0000313" key="3">
    <source>
        <dbReference type="Proteomes" id="UP001551482"/>
    </source>
</evidence>
<dbReference type="Pfam" id="PF20208">
    <property type="entry name" value="ARPP-1"/>
    <property type="match status" value="1"/>
</dbReference>
<dbReference type="Proteomes" id="UP001551482">
    <property type="component" value="Unassembled WGS sequence"/>
</dbReference>
<name>A0ABV3DFA2_9ACTN</name>
<evidence type="ECO:0000313" key="2">
    <source>
        <dbReference type="EMBL" id="MEU8134433.1"/>
    </source>
</evidence>
<proteinExistence type="predicted"/>
<dbReference type="RefSeq" id="WP_358353076.1">
    <property type="nucleotide sequence ID" value="NZ_JBEZFP010000026.1"/>
</dbReference>
<evidence type="ECO:0000259" key="1">
    <source>
        <dbReference type="Pfam" id="PF20208"/>
    </source>
</evidence>
<organism evidence="2 3">
    <name type="scientific">Streptodolium elevatio</name>
    <dbReference type="NCBI Taxonomy" id="3157996"/>
    <lineage>
        <taxon>Bacteria</taxon>
        <taxon>Bacillati</taxon>
        <taxon>Actinomycetota</taxon>
        <taxon>Actinomycetes</taxon>
        <taxon>Kitasatosporales</taxon>
        <taxon>Streptomycetaceae</taxon>
        <taxon>Streptodolium</taxon>
    </lineage>
</organism>
<gene>
    <name evidence="2" type="ORF">AB0C36_13075</name>
</gene>
<feature type="domain" description="ARG and Rhodanese-Phosphatase-superfamily-associated" evidence="1">
    <location>
        <begin position="28"/>
        <end position="243"/>
    </location>
</feature>
<comment type="caution">
    <text evidence="2">The sequence shown here is derived from an EMBL/GenBank/DDBJ whole genome shotgun (WGS) entry which is preliminary data.</text>
</comment>
<dbReference type="InterPro" id="IPR046699">
    <property type="entry name" value="ARPP-1"/>
</dbReference>
<dbReference type="EMBL" id="JBEZFP010000026">
    <property type="protein sequence ID" value="MEU8134433.1"/>
    <property type="molecule type" value="Genomic_DNA"/>
</dbReference>
<keyword evidence="3" id="KW-1185">Reference proteome</keyword>
<accession>A0ABV3DFA2</accession>